<accession>A0A5J4R5M1</accession>
<evidence type="ECO:0008006" key="3">
    <source>
        <dbReference type="Google" id="ProtNLM"/>
    </source>
</evidence>
<evidence type="ECO:0000313" key="2">
    <source>
        <dbReference type="EMBL" id="KAA6327843.1"/>
    </source>
</evidence>
<keyword evidence="1" id="KW-1277">Toxin-antitoxin system</keyword>
<protein>
    <recommendedName>
        <fullName evidence="3">Toxin RelG</fullName>
    </recommendedName>
</protein>
<name>A0A5J4R5M1_9ZZZZ</name>
<dbReference type="PANTHER" id="PTHR38813">
    <property type="match status" value="1"/>
</dbReference>
<dbReference type="InterPro" id="IPR035093">
    <property type="entry name" value="RelE/ParE_toxin_dom_sf"/>
</dbReference>
<sequence length="85" mass="10061">MYKVLVSEKVEKGIKKIPIQNAKKIVEKINLLAENPRPFGYIKMSGFDNFYRIRVGIYRIIYTIEDEILTVEVVKIDHRRSVYKT</sequence>
<gene>
    <name evidence="2" type="ORF">EZS27_023193</name>
</gene>
<dbReference type="Pfam" id="PF05016">
    <property type="entry name" value="ParE_toxin"/>
    <property type="match status" value="1"/>
</dbReference>
<dbReference type="InterPro" id="IPR007712">
    <property type="entry name" value="RelE/ParE_toxin"/>
</dbReference>
<reference evidence="2" key="1">
    <citation type="submission" date="2019-03" db="EMBL/GenBank/DDBJ databases">
        <title>Single cell metagenomics reveals metabolic interactions within the superorganism composed of flagellate Streblomastix strix and complex community of Bacteroidetes bacteria on its surface.</title>
        <authorList>
            <person name="Treitli S.C."/>
            <person name="Kolisko M."/>
            <person name="Husnik F."/>
            <person name="Keeling P."/>
            <person name="Hampl V."/>
        </authorList>
    </citation>
    <scope>NUCLEOTIDE SEQUENCE</scope>
    <source>
        <strain evidence="2">STM</strain>
    </source>
</reference>
<dbReference type="InterPro" id="IPR052747">
    <property type="entry name" value="TA_system_RelE_toxin"/>
</dbReference>
<comment type="caution">
    <text evidence="2">The sequence shown here is derived from an EMBL/GenBank/DDBJ whole genome shotgun (WGS) entry which is preliminary data.</text>
</comment>
<organism evidence="2">
    <name type="scientific">termite gut metagenome</name>
    <dbReference type="NCBI Taxonomy" id="433724"/>
    <lineage>
        <taxon>unclassified sequences</taxon>
        <taxon>metagenomes</taxon>
        <taxon>organismal metagenomes</taxon>
    </lineage>
</organism>
<dbReference type="Gene3D" id="3.30.2310.20">
    <property type="entry name" value="RelE-like"/>
    <property type="match status" value="1"/>
</dbReference>
<dbReference type="AlphaFoldDB" id="A0A5J4R5M1"/>
<dbReference type="PANTHER" id="PTHR38813:SF1">
    <property type="entry name" value="TOXIN RELE1-RELATED"/>
    <property type="match status" value="1"/>
</dbReference>
<dbReference type="EMBL" id="SNRY01001920">
    <property type="protein sequence ID" value="KAA6327843.1"/>
    <property type="molecule type" value="Genomic_DNA"/>
</dbReference>
<dbReference type="SUPFAM" id="SSF143011">
    <property type="entry name" value="RelE-like"/>
    <property type="match status" value="1"/>
</dbReference>
<evidence type="ECO:0000256" key="1">
    <source>
        <dbReference type="ARBA" id="ARBA00022649"/>
    </source>
</evidence>
<proteinExistence type="predicted"/>